<dbReference type="RefSeq" id="WP_285967551.1">
    <property type="nucleotide sequence ID" value="NZ_CP127294.1"/>
</dbReference>
<gene>
    <name evidence="2" type="ORF">QRX50_36020</name>
</gene>
<dbReference type="KEGG" id="acab:QRX50_36020"/>
<protein>
    <submittedName>
        <fullName evidence="2">Uncharacterized protein</fullName>
    </submittedName>
</protein>
<dbReference type="EMBL" id="CP127294">
    <property type="protein sequence ID" value="WIX76803.1"/>
    <property type="molecule type" value="Genomic_DNA"/>
</dbReference>
<evidence type="ECO:0000313" key="2">
    <source>
        <dbReference type="EMBL" id="WIX76803.1"/>
    </source>
</evidence>
<name>A0A9Y2IE23_9PSEU</name>
<sequence>MGRYRHFGDTGVGDTTGQGVDDVWFSLHPDGGKAGPNDSVTTSDGSENTAELFDEKDFSGDSESLSGLDCRKRLDAGAGVVDPGA</sequence>
<accession>A0A9Y2IE23</accession>
<evidence type="ECO:0000256" key="1">
    <source>
        <dbReference type="SAM" id="MobiDB-lite"/>
    </source>
</evidence>
<organism evidence="2 3">
    <name type="scientific">Amycolatopsis carbonis</name>
    <dbReference type="NCBI Taxonomy" id="715471"/>
    <lineage>
        <taxon>Bacteria</taxon>
        <taxon>Bacillati</taxon>
        <taxon>Actinomycetota</taxon>
        <taxon>Actinomycetes</taxon>
        <taxon>Pseudonocardiales</taxon>
        <taxon>Pseudonocardiaceae</taxon>
        <taxon>Amycolatopsis</taxon>
    </lineage>
</organism>
<keyword evidence="3" id="KW-1185">Reference proteome</keyword>
<dbReference type="AlphaFoldDB" id="A0A9Y2IE23"/>
<dbReference type="Proteomes" id="UP001236014">
    <property type="component" value="Chromosome"/>
</dbReference>
<proteinExistence type="predicted"/>
<feature type="compositionally biased region" description="Polar residues" evidence="1">
    <location>
        <begin position="38"/>
        <end position="49"/>
    </location>
</feature>
<evidence type="ECO:0000313" key="3">
    <source>
        <dbReference type="Proteomes" id="UP001236014"/>
    </source>
</evidence>
<reference evidence="2 3" key="1">
    <citation type="submission" date="2023-06" db="EMBL/GenBank/DDBJ databases">
        <authorList>
            <person name="Oyuntsetseg B."/>
            <person name="Kim S.B."/>
        </authorList>
    </citation>
    <scope>NUCLEOTIDE SEQUENCE [LARGE SCALE GENOMIC DNA]</scope>
    <source>
        <strain evidence="2 3">2-15</strain>
    </source>
</reference>
<feature type="region of interest" description="Disordered" evidence="1">
    <location>
        <begin position="1"/>
        <end position="69"/>
    </location>
</feature>